<keyword evidence="6 9" id="KW-0479">Metal-binding</keyword>
<dbReference type="GO" id="GO:0051539">
    <property type="term" value="F:4 iron, 4 sulfur cluster binding"/>
    <property type="evidence" value="ECO:0007669"/>
    <property type="project" value="UniProtKB-KW"/>
</dbReference>
<feature type="binding site" evidence="9">
    <location>
        <position position="92"/>
    </location>
    <ligand>
        <name>[4Fe-4S] cluster</name>
        <dbReference type="ChEBI" id="CHEBI:49883"/>
    </ligand>
</feature>
<dbReference type="InterPro" id="IPR001566">
    <property type="entry name" value="23S_rRNA_MeTrfase_RlmD"/>
</dbReference>
<comment type="similarity">
    <text evidence="9">Belongs to the class I-like SAM-binding methyltransferase superfamily. RNA M5U methyltransferase family. RlmD subfamily.</text>
</comment>
<dbReference type="Pfam" id="PF05958">
    <property type="entry name" value="tRNA_U5-meth_tr"/>
    <property type="match status" value="1"/>
</dbReference>
<feature type="binding site" evidence="9">
    <location>
        <position position="328"/>
    </location>
    <ligand>
        <name>S-adenosyl-L-methionine</name>
        <dbReference type="ChEBI" id="CHEBI:59789"/>
    </ligand>
</feature>
<dbReference type="SUPFAM" id="SSF50249">
    <property type="entry name" value="Nucleic acid-binding proteins"/>
    <property type="match status" value="1"/>
</dbReference>
<feature type="binding site" evidence="9 10">
    <location>
        <position position="323"/>
    </location>
    <ligand>
        <name>S-adenosyl-L-methionine</name>
        <dbReference type="ChEBI" id="CHEBI:59789"/>
    </ligand>
</feature>
<evidence type="ECO:0000256" key="2">
    <source>
        <dbReference type="ARBA" id="ARBA00022552"/>
    </source>
</evidence>
<keyword evidence="1 9" id="KW-0004">4Fe-4S</keyword>
<organism evidence="13 14">
    <name type="scientific">Lautropia mirabilis ATCC 51599</name>
    <dbReference type="NCBI Taxonomy" id="887898"/>
    <lineage>
        <taxon>Bacteria</taxon>
        <taxon>Pseudomonadati</taxon>
        <taxon>Pseudomonadota</taxon>
        <taxon>Betaproteobacteria</taxon>
        <taxon>Burkholderiales</taxon>
        <taxon>Burkholderiaceae</taxon>
        <taxon>Lautropia</taxon>
    </lineage>
</organism>
<dbReference type="Pfam" id="PF01938">
    <property type="entry name" value="TRAM"/>
    <property type="match status" value="1"/>
</dbReference>
<evidence type="ECO:0000256" key="9">
    <source>
        <dbReference type="HAMAP-Rule" id="MF_01010"/>
    </source>
</evidence>
<keyword evidence="4 9" id="KW-0808">Transferase</keyword>
<dbReference type="Gene3D" id="3.40.50.150">
    <property type="entry name" value="Vaccinia Virus protein VP39"/>
    <property type="match status" value="1"/>
</dbReference>
<name>E7RVQ2_9BURK</name>
<gene>
    <name evidence="9" type="primary">rlmD</name>
    <name evidence="13" type="synonym">rumA</name>
    <name evidence="13" type="ORF">HMPREF0551_0873</name>
</gene>
<keyword evidence="2 9" id="KW-0698">rRNA processing</keyword>
<keyword evidence="7 9" id="KW-0408">Iron</keyword>
<dbReference type="InterPro" id="IPR012340">
    <property type="entry name" value="NA-bd_OB-fold"/>
</dbReference>
<dbReference type="GO" id="GO:0070475">
    <property type="term" value="P:rRNA base methylation"/>
    <property type="evidence" value="ECO:0007669"/>
    <property type="project" value="TreeGrafter"/>
</dbReference>
<feature type="binding site" evidence="9">
    <location>
        <position position="95"/>
    </location>
    <ligand>
        <name>[4Fe-4S] cluster</name>
        <dbReference type="ChEBI" id="CHEBI:49883"/>
    </ligand>
</feature>
<dbReference type="NCBIfam" id="NF009639">
    <property type="entry name" value="PRK13168.1"/>
    <property type="match status" value="1"/>
</dbReference>
<dbReference type="InterPro" id="IPR029063">
    <property type="entry name" value="SAM-dependent_MTases_sf"/>
</dbReference>
<accession>E7RVQ2</accession>
<comment type="catalytic activity">
    <reaction evidence="9">
        <text>uridine(1939) in 23S rRNA + S-adenosyl-L-methionine = 5-methyluridine(1939) in 23S rRNA + S-adenosyl-L-homocysteine + H(+)</text>
        <dbReference type="Rhea" id="RHEA:42908"/>
        <dbReference type="Rhea" id="RHEA-COMP:10278"/>
        <dbReference type="Rhea" id="RHEA-COMP:10279"/>
        <dbReference type="ChEBI" id="CHEBI:15378"/>
        <dbReference type="ChEBI" id="CHEBI:57856"/>
        <dbReference type="ChEBI" id="CHEBI:59789"/>
        <dbReference type="ChEBI" id="CHEBI:65315"/>
        <dbReference type="ChEBI" id="CHEBI:74447"/>
        <dbReference type="EC" id="2.1.1.190"/>
    </reaction>
</comment>
<evidence type="ECO:0000313" key="14">
    <source>
        <dbReference type="Proteomes" id="UP000011021"/>
    </source>
</evidence>
<evidence type="ECO:0000256" key="1">
    <source>
        <dbReference type="ARBA" id="ARBA00022485"/>
    </source>
</evidence>
<evidence type="ECO:0000256" key="8">
    <source>
        <dbReference type="ARBA" id="ARBA00023014"/>
    </source>
</evidence>
<feature type="binding site" evidence="9">
    <location>
        <position position="86"/>
    </location>
    <ligand>
        <name>[4Fe-4S] cluster</name>
        <dbReference type="ChEBI" id="CHEBI:49883"/>
    </ligand>
</feature>
<dbReference type="Gene3D" id="2.40.50.140">
    <property type="entry name" value="Nucleic acid-binding proteins"/>
    <property type="match status" value="1"/>
</dbReference>
<feature type="active site" evidence="11">
    <location>
        <position position="430"/>
    </location>
</feature>
<dbReference type="RefSeq" id="WP_005673053.1">
    <property type="nucleotide sequence ID" value="NZ_CP146288.1"/>
</dbReference>
<reference evidence="13 14" key="1">
    <citation type="submission" date="2010-12" db="EMBL/GenBank/DDBJ databases">
        <authorList>
            <person name="Muzny D."/>
            <person name="Qin X."/>
            <person name="Deng J."/>
            <person name="Jiang H."/>
            <person name="Liu Y."/>
            <person name="Qu J."/>
            <person name="Song X.-Z."/>
            <person name="Zhang L."/>
            <person name="Thornton R."/>
            <person name="Coyle M."/>
            <person name="Francisco L."/>
            <person name="Jackson L."/>
            <person name="Javaid M."/>
            <person name="Korchina V."/>
            <person name="Kovar C."/>
            <person name="Mata R."/>
            <person name="Mathew T."/>
            <person name="Ngo R."/>
            <person name="Nguyen L."/>
            <person name="Nguyen N."/>
            <person name="Okwuonu G."/>
            <person name="Ongeri F."/>
            <person name="Pham C."/>
            <person name="Simmons D."/>
            <person name="Wilczek-Boney K."/>
            <person name="Hale W."/>
            <person name="Jakkamsetti A."/>
            <person name="Pham P."/>
            <person name="Ruth R."/>
            <person name="San Lucas F."/>
            <person name="Warren J."/>
            <person name="Zhang J."/>
            <person name="Zhao Z."/>
            <person name="Zhou C."/>
            <person name="Zhu D."/>
            <person name="Lee S."/>
            <person name="Bess C."/>
            <person name="Blankenburg K."/>
            <person name="Forbes L."/>
            <person name="Fu Q."/>
            <person name="Gubbala S."/>
            <person name="Hirani K."/>
            <person name="Jayaseelan J.C."/>
            <person name="Lara F."/>
            <person name="Munidasa M."/>
            <person name="Palculict T."/>
            <person name="Patil S."/>
            <person name="Pu L.-L."/>
            <person name="Saada N."/>
            <person name="Tang L."/>
            <person name="Weissenberger G."/>
            <person name="Zhu Y."/>
            <person name="Hemphill L."/>
            <person name="Shang Y."/>
            <person name="Youmans B."/>
            <person name="Ayvaz T."/>
            <person name="Ross M."/>
            <person name="Santibanez J."/>
            <person name="Aqrawi P."/>
            <person name="Gross S."/>
            <person name="Joshi V."/>
            <person name="Fowler G."/>
            <person name="Nazareth L."/>
            <person name="Reid J."/>
            <person name="Worley K."/>
            <person name="Petrosino J."/>
            <person name="Highlander S."/>
            <person name="Gibbs R."/>
        </authorList>
    </citation>
    <scope>NUCLEOTIDE SEQUENCE [LARGE SCALE GENOMIC DNA]</scope>
    <source>
        <strain evidence="13 14">ATCC 51599</strain>
    </source>
</reference>
<keyword evidence="8 9" id="KW-0411">Iron-sulfur</keyword>
<dbReference type="SUPFAM" id="SSF53335">
    <property type="entry name" value="S-adenosyl-L-methionine-dependent methyltransferases"/>
    <property type="match status" value="1"/>
</dbReference>
<dbReference type="EMBL" id="AEQP01000003">
    <property type="protein sequence ID" value="EFV95385.1"/>
    <property type="molecule type" value="Genomic_DNA"/>
</dbReference>
<dbReference type="InterPro" id="IPR002792">
    <property type="entry name" value="TRAM_dom"/>
</dbReference>
<evidence type="ECO:0000256" key="3">
    <source>
        <dbReference type="ARBA" id="ARBA00022603"/>
    </source>
</evidence>
<dbReference type="AlphaFoldDB" id="E7RVQ2"/>
<feature type="binding site" evidence="9">
    <location>
        <position position="174"/>
    </location>
    <ligand>
        <name>[4Fe-4S] cluster</name>
        <dbReference type="ChEBI" id="CHEBI:49883"/>
    </ligand>
</feature>
<feature type="active site" description="Nucleophile" evidence="9 10">
    <location>
        <position position="430"/>
    </location>
</feature>
<dbReference type="PANTHER" id="PTHR11061:SF49">
    <property type="entry name" value="23S RRNA (URACIL(1939)-C(5))-METHYLTRANSFERASE RLMD"/>
    <property type="match status" value="1"/>
</dbReference>
<evidence type="ECO:0000256" key="6">
    <source>
        <dbReference type="ARBA" id="ARBA00022723"/>
    </source>
</evidence>
<feature type="binding site" evidence="9 10">
    <location>
        <position position="400"/>
    </location>
    <ligand>
        <name>S-adenosyl-L-methionine</name>
        <dbReference type="ChEBI" id="CHEBI:59789"/>
    </ligand>
</feature>
<evidence type="ECO:0000256" key="4">
    <source>
        <dbReference type="ARBA" id="ARBA00022679"/>
    </source>
</evidence>
<evidence type="ECO:0000313" key="13">
    <source>
        <dbReference type="EMBL" id="EFV95385.1"/>
    </source>
</evidence>
<dbReference type="PANTHER" id="PTHR11061">
    <property type="entry name" value="RNA M5U METHYLTRANSFERASE"/>
    <property type="match status" value="1"/>
</dbReference>
<dbReference type="PROSITE" id="PS50926">
    <property type="entry name" value="TRAM"/>
    <property type="match status" value="1"/>
</dbReference>
<dbReference type="CDD" id="cd02440">
    <property type="entry name" value="AdoMet_MTases"/>
    <property type="match status" value="1"/>
</dbReference>
<evidence type="ECO:0000259" key="12">
    <source>
        <dbReference type="PROSITE" id="PS50926"/>
    </source>
</evidence>
<dbReference type="GO" id="GO:0070041">
    <property type="term" value="F:rRNA (uridine-C5-)-methyltransferase activity"/>
    <property type="evidence" value="ECO:0007669"/>
    <property type="project" value="UniProtKB-UniRule"/>
</dbReference>
<dbReference type="NCBIfam" id="TIGR00479">
    <property type="entry name" value="rumA"/>
    <property type="match status" value="1"/>
</dbReference>
<proteinExistence type="inferred from homology"/>
<dbReference type="PROSITE" id="PS01230">
    <property type="entry name" value="TRMA_1"/>
    <property type="match status" value="1"/>
</dbReference>
<feature type="domain" description="TRAM" evidence="12">
    <location>
        <begin position="15"/>
        <end position="73"/>
    </location>
</feature>
<keyword evidence="3 9" id="KW-0489">Methyltransferase</keyword>
<dbReference type="Proteomes" id="UP000011021">
    <property type="component" value="Unassembled WGS sequence"/>
</dbReference>
<evidence type="ECO:0000256" key="7">
    <source>
        <dbReference type="ARBA" id="ARBA00023004"/>
    </source>
</evidence>
<dbReference type="EC" id="2.1.1.190" evidence="9"/>
<keyword evidence="14" id="KW-1185">Reference proteome</keyword>
<evidence type="ECO:0000256" key="10">
    <source>
        <dbReference type="PROSITE-ProRule" id="PRU01024"/>
    </source>
</evidence>
<sequence length="473" mass="51812">MSNTLLETSGRPSASAVPAEPVRCHIESVDLDGQGIAHRDGKVVFVQGGLPGEEIEARLVRSKPRYDVAEIAAIRRPNPNRVAPRCPHYGTCGGCNLQHADLRAQVAFKQRVLEDTLWHLGRVRPAQMLAPIEGPTWGYRFRARLAVRDVPSRGGVLIGFHEKKSSYVADLDECSVLPAQVSVLLPALKALVESLSIRNRMPQIEVAVGDCQRPPRHPLALVFRTLLPLSGKDRNRLIAFGREHGAEIWQQPGGPDTARLLCDAEGRTDGTSALAYELPEFGIRIPFGPTDFTQVNAGINRQLLSRAVQMLDPRPEHRVVDLFCGLGNFTLPLATRARQVIGVEGVKALVERGRQNALANRHALLAPPGNDGVQFRVANLFEFDRAAWQALGRVDRLLIDPPRDGALAVARVLAALPPEQRPARMVYVSCNPATLARDLGLMVNEGKWRVRMAGVANMFPHTAHVESIALLEA</sequence>
<evidence type="ECO:0000256" key="11">
    <source>
        <dbReference type="PROSITE-ProRule" id="PRU10015"/>
    </source>
</evidence>
<comment type="caution">
    <text evidence="13">The sequence shown here is derived from an EMBL/GenBank/DDBJ whole genome shotgun (WGS) entry which is preliminary data.</text>
</comment>
<comment type="function">
    <text evidence="9">Catalyzes the formation of 5-methyl-uridine at position 1939 (m5U1939) in 23S rRNA.</text>
</comment>
<dbReference type="HOGENOM" id="CLU_014689_8_2_4"/>
<dbReference type="HAMAP" id="MF_01010">
    <property type="entry name" value="23SrRNA_methyltr_RlmD"/>
    <property type="match status" value="1"/>
</dbReference>
<protein>
    <recommendedName>
        <fullName evidence="9">23S rRNA (uracil(1939)-C(5))-methyltransferase RlmD</fullName>
        <ecNumber evidence="9">2.1.1.190</ecNumber>
    </recommendedName>
    <alternativeName>
        <fullName evidence="9">23S rRNA(m5U1939)-methyltransferase</fullName>
    </alternativeName>
</protein>
<dbReference type="Gene3D" id="2.40.50.1070">
    <property type="match status" value="1"/>
</dbReference>
<dbReference type="PROSITE" id="PS51687">
    <property type="entry name" value="SAM_MT_RNA_M5U"/>
    <property type="match status" value="1"/>
</dbReference>
<feature type="binding site" evidence="9 10">
    <location>
        <position position="294"/>
    </location>
    <ligand>
        <name>S-adenosyl-L-methionine</name>
        <dbReference type="ChEBI" id="CHEBI:59789"/>
    </ligand>
</feature>
<feature type="binding site" evidence="9 10">
    <location>
        <position position="344"/>
    </location>
    <ligand>
        <name>S-adenosyl-L-methionine</name>
        <dbReference type="ChEBI" id="CHEBI:59789"/>
    </ligand>
</feature>
<keyword evidence="5 9" id="KW-0949">S-adenosyl-L-methionine</keyword>
<dbReference type="GO" id="GO:0003723">
    <property type="term" value="F:RNA binding"/>
    <property type="evidence" value="ECO:0007669"/>
    <property type="project" value="InterPro"/>
</dbReference>
<dbReference type="eggNOG" id="COG2265">
    <property type="taxonomic scope" value="Bacteria"/>
</dbReference>
<dbReference type="InterPro" id="IPR030390">
    <property type="entry name" value="MeTrfase_TrmA_AS"/>
</dbReference>
<evidence type="ECO:0000256" key="5">
    <source>
        <dbReference type="ARBA" id="ARBA00022691"/>
    </source>
</evidence>
<dbReference type="FunFam" id="2.40.50.140:FF:000097">
    <property type="entry name" value="23S rRNA (uracil(1939)-C(5))-methyltransferase RlmD"/>
    <property type="match status" value="1"/>
</dbReference>
<dbReference type="STRING" id="887898.HMPREF0551_0873"/>
<dbReference type="InterPro" id="IPR010280">
    <property type="entry name" value="U5_MeTrfase_fam"/>
</dbReference>
<dbReference type="GO" id="GO:0005506">
    <property type="term" value="F:iron ion binding"/>
    <property type="evidence" value="ECO:0007669"/>
    <property type="project" value="UniProtKB-UniRule"/>
</dbReference>
<feature type="binding site" evidence="9">
    <location>
        <position position="379"/>
    </location>
    <ligand>
        <name>S-adenosyl-L-methionine</name>
        <dbReference type="ChEBI" id="CHEBI:59789"/>
    </ligand>
</feature>